<evidence type="ECO:0000256" key="17">
    <source>
        <dbReference type="ARBA" id="ARBA00023242"/>
    </source>
</evidence>
<keyword evidence="16" id="KW-0804">Transcription</keyword>
<keyword evidence="5" id="KW-0813">Transport</keyword>
<dbReference type="InterPro" id="IPR027469">
    <property type="entry name" value="Cation_efflux_TMD_sf"/>
</dbReference>
<evidence type="ECO:0000256" key="9">
    <source>
        <dbReference type="ARBA" id="ARBA00022833"/>
    </source>
</evidence>
<keyword evidence="9" id="KW-0862">Zinc</keyword>
<keyword evidence="11 23" id="KW-1133">Transmembrane helix</keyword>
<dbReference type="InterPro" id="IPR037129">
    <property type="entry name" value="XPA_sf"/>
</dbReference>
<dbReference type="GO" id="GO:0005783">
    <property type="term" value="C:endoplasmic reticulum"/>
    <property type="evidence" value="ECO:0007669"/>
    <property type="project" value="UniProtKB-SubCell"/>
</dbReference>
<dbReference type="NCBIfam" id="TIGR01297">
    <property type="entry name" value="CDF"/>
    <property type="match status" value="1"/>
</dbReference>
<dbReference type="EMBL" id="MTYJ01000030">
    <property type="protein sequence ID" value="OQV20539.1"/>
    <property type="molecule type" value="Genomic_DNA"/>
</dbReference>
<evidence type="ECO:0000256" key="15">
    <source>
        <dbReference type="ARBA" id="ARBA00023136"/>
    </source>
</evidence>
<keyword evidence="8" id="KW-0256">Endoplasmic reticulum</keyword>
<keyword evidence="17" id="KW-0539">Nucleus</keyword>
<feature type="compositionally biased region" description="Polar residues" evidence="22">
    <location>
        <begin position="59"/>
        <end position="76"/>
    </location>
</feature>
<name>A0A1W0WZB9_HYPEX</name>
<dbReference type="PANTHER" id="PTHR13414:SF9">
    <property type="entry name" value="PROTON-COUPLED ZINC ANTIPORTER SLC30A9, MITOCHONDRIAL"/>
    <property type="match status" value="1"/>
</dbReference>
<dbReference type="GO" id="GO:0005634">
    <property type="term" value="C:nucleus"/>
    <property type="evidence" value="ECO:0007669"/>
    <property type="project" value="UniProtKB-SubCell"/>
</dbReference>
<reference evidence="26" key="1">
    <citation type="submission" date="2017-01" db="EMBL/GenBank/DDBJ databases">
        <title>Comparative genomics of anhydrobiosis in the tardigrade Hypsibius dujardini.</title>
        <authorList>
            <person name="Yoshida Y."/>
            <person name="Koutsovoulos G."/>
            <person name="Laetsch D."/>
            <person name="Stevens L."/>
            <person name="Kumar S."/>
            <person name="Horikawa D."/>
            <person name="Ishino K."/>
            <person name="Komine S."/>
            <person name="Tomita M."/>
            <person name="Blaxter M."/>
            <person name="Arakawa K."/>
        </authorList>
    </citation>
    <scope>NUCLEOTIDE SEQUENCE [LARGE SCALE GENOMIC DNA]</scope>
    <source>
        <strain evidence="26">Z151</strain>
    </source>
</reference>
<sequence>MWALGSCRAAAAMRYSCLTCHERQLSSWTSSFVPFRICPSSPSSCIVSSSRCLIRCASSETSTPPGDSKSASTTQPIAPLKPSAAAPTGSVPAVDAATTAKSKLDGKRKRRLPIDYSQEYTDNVYIPAVRAMNDYLLKPTDLDKLRKTTKRSPVTDSPPLTVFLKKDVEQRAIEVWGSMDALQRERKKRRETELERNVQVSNVKRLLRDIARGEGDSGREERDAYQDDQLKGSKRVVYSAIAINAANFSFKALAWLYTGSHSMFAETIHSFADTCNQAILAVGLMGSTKKPDKLHPYGYSSLRYVSSLVSGLGIFFFGFGLTVYHGIMGLLHPTAIAPLYWAFFVLGGSLLSEGGTLMVALGQIRKEARRQNVSIWNYVLRGQDPSVNVVLLEDIAAVLGVAIAATSMGLSTYYNSPLPDCIGSLCIGTLLGAVASFIIYTNTVALVGRSIPIALQQQMTQVLESDVLVRSVYDVKAIDMGGLNVRYKAEIDFDGRQLTRSYLDKQDLEMMLEESQNLKTIEDLEGFMSKHGENIVDLLGSEVDRIEASLRKKHPEVRHVDLEVL</sequence>
<dbReference type="GO" id="GO:0006829">
    <property type="term" value="P:zinc ion transport"/>
    <property type="evidence" value="ECO:0007669"/>
    <property type="project" value="UniProtKB-KW"/>
</dbReference>
<evidence type="ECO:0000256" key="22">
    <source>
        <dbReference type="SAM" id="MobiDB-lite"/>
    </source>
</evidence>
<comment type="subcellular location">
    <subcellularLocation>
        <location evidence="3">Endoplasmic reticulum</location>
    </subcellularLocation>
    <subcellularLocation>
        <location evidence="2">Mitochondrion membrane</location>
        <topology evidence="2">Multi-pass membrane protein</topology>
    </subcellularLocation>
    <subcellularLocation>
        <location evidence="1">Nucleus</location>
    </subcellularLocation>
</comment>
<dbReference type="GO" id="GO:0006882">
    <property type="term" value="P:intracellular zinc ion homeostasis"/>
    <property type="evidence" value="ECO:0007669"/>
    <property type="project" value="TreeGrafter"/>
</dbReference>
<feature type="domain" description="Cation efflux protein transmembrane" evidence="24">
    <location>
        <begin position="239"/>
        <end position="446"/>
    </location>
</feature>
<evidence type="ECO:0000256" key="11">
    <source>
        <dbReference type="ARBA" id="ARBA00022989"/>
    </source>
</evidence>
<keyword evidence="7 23" id="KW-0812">Transmembrane</keyword>
<organism evidence="25 26">
    <name type="scientific">Hypsibius exemplaris</name>
    <name type="common">Freshwater tardigrade</name>
    <dbReference type="NCBI Taxonomy" id="2072580"/>
    <lineage>
        <taxon>Eukaryota</taxon>
        <taxon>Metazoa</taxon>
        <taxon>Ecdysozoa</taxon>
        <taxon>Tardigrada</taxon>
        <taxon>Eutardigrada</taxon>
        <taxon>Parachela</taxon>
        <taxon>Hypsibioidea</taxon>
        <taxon>Hypsibiidae</taxon>
        <taxon>Hypsibius</taxon>
    </lineage>
</organism>
<evidence type="ECO:0000256" key="18">
    <source>
        <dbReference type="ARBA" id="ARBA00033405"/>
    </source>
</evidence>
<evidence type="ECO:0000313" key="25">
    <source>
        <dbReference type="EMBL" id="OQV20539.1"/>
    </source>
</evidence>
<dbReference type="Gene3D" id="1.20.1510.10">
    <property type="entry name" value="Cation efflux protein transmembrane domain"/>
    <property type="match status" value="1"/>
</dbReference>
<evidence type="ECO:0000256" key="13">
    <source>
        <dbReference type="ARBA" id="ARBA00023065"/>
    </source>
</evidence>
<dbReference type="InterPro" id="IPR009061">
    <property type="entry name" value="DNA-bd_dom_put_sf"/>
</dbReference>
<feature type="transmembrane region" description="Helical" evidence="23">
    <location>
        <begin position="389"/>
        <end position="410"/>
    </location>
</feature>
<dbReference type="Gene3D" id="3.90.530.10">
    <property type="entry name" value="XPA C-terminal domain"/>
    <property type="match status" value="1"/>
</dbReference>
<feature type="transmembrane region" description="Helical" evidence="23">
    <location>
        <begin position="339"/>
        <end position="361"/>
    </location>
</feature>
<feature type="transmembrane region" description="Helical" evidence="23">
    <location>
        <begin position="304"/>
        <end position="327"/>
    </location>
</feature>
<evidence type="ECO:0000256" key="19">
    <source>
        <dbReference type="ARBA" id="ARBA00034845"/>
    </source>
</evidence>
<dbReference type="OrthoDB" id="435980at2759"/>
<comment type="catalytic activity">
    <reaction evidence="21">
        <text>Zn(2+)(in) + 2 H(+)(out) = Zn(2+)(out) + 2 H(+)(in)</text>
        <dbReference type="Rhea" id="RHEA:72627"/>
        <dbReference type="ChEBI" id="CHEBI:15378"/>
        <dbReference type="ChEBI" id="CHEBI:29105"/>
    </reaction>
</comment>
<evidence type="ECO:0000256" key="12">
    <source>
        <dbReference type="ARBA" id="ARBA00023015"/>
    </source>
</evidence>
<evidence type="ECO:0000313" key="26">
    <source>
        <dbReference type="Proteomes" id="UP000192578"/>
    </source>
</evidence>
<evidence type="ECO:0000256" key="20">
    <source>
        <dbReference type="ARBA" id="ARBA00034922"/>
    </source>
</evidence>
<accession>A0A1W0WZB9</accession>
<keyword evidence="13" id="KW-0406">Ion transport</keyword>
<gene>
    <name evidence="25" type="ORF">BV898_05583</name>
</gene>
<comment type="similarity">
    <text evidence="4">Belongs to the cation diffusion facilitator (CDF) transporter (TC 2.A.4) family. SLC30A subfamily.</text>
</comment>
<evidence type="ECO:0000256" key="5">
    <source>
        <dbReference type="ARBA" id="ARBA00022448"/>
    </source>
</evidence>
<proteinExistence type="inferred from homology"/>
<dbReference type="GO" id="GO:0015297">
    <property type="term" value="F:antiporter activity"/>
    <property type="evidence" value="ECO:0007669"/>
    <property type="project" value="UniProtKB-KW"/>
</dbReference>
<evidence type="ECO:0000259" key="24">
    <source>
        <dbReference type="Pfam" id="PF01545"/>
    </source>
</evidence>
<evidence type="ECO:0000256" key="4">
    <source>
        <dbReference type="ARBA" id="ARBA00008873"/>
    </source>
</evidence>
<dbReference type="SUPFAM" id="SSF161111">
    <property type="entry name" value="Cation efflux protein transmembrane domain-like"/>
    <property type="match status" value="1"/>
</dbReference>
<dbReference type="InterPro" id="IPR040177">
    <property type="entry name" value="SLC30A9"/>
</dbReference>
<dbReference type="GO" id="GO:0008324">
    <property type="term" value="F:monoatomic cation transmembrane transporter activity"/>
    <property type="evidence" value="ECO:0007669"/>
    <property type="project" value="InterPro"/>
</dbReference>
<dbReference type="Pfam" id="PF01545">
    <property type="entry name" value="Cation_efflux"/>
    <property type="match status" value="1"/>
</dbReference>
<evidence type="ECO:0000256" key="6">
    <source>
        <dbReference type="ARBA" id="ARBA00022449"/>
    </source>
</evidence>
<keyword evidence="10" id="KW-0864">Zinc transport</keyword>
<dbReference type="Proteomes" id="UP000192578">
    <property type="component" value="Unassembled WGS sequence"/>
</dbReference>
<evidence type="ECO:0000256" key="2">
    <source>
        <dbReference type="ARBA" id="ARBA00004225"/>
    </source>
</evidence>
<dbReference type="GO" id="GO:0031966">
    <property type="term" value="C:mitochondrial membrane"/>
    <property type="evidence" value="ECO:0007669"/>
    <property type="project" value="UniProtKB-SubCell"/>
</dbReference>
<evidence type="ECO:0000256" key="21">
    <source>
        <dbReference type="ARBA" id="ARBA00048349"/>
    </source>
</evidence>
<evidence type="ECO:0000256" key="23">
    <source>
        <dbReference type="SAM" id="Phobius"/>
    </source>
</evidence>
<dbReference type="SUPFAM" id="SSF46955">
    <property type="entry name" value="Putative DNA-binding domain"/>
    <property type="match status" value="1"/>
</dbReference>
<keyword evidence="12" id="KW-0805">Transcription regulation</keyword>
<dbReference type="InterPro" id="IPR058533">
    <property type="entry name" value="Cation_efflux_TM"/>
</dbReference>
<evidence type="ECO:0000256" key="16">
    <source>
        <dbReference type="ARBA" id="ARBA00023163"/>
    </source>
</evidence>
<evidence type="ECO:0000256" key="1">
    <source>
        <dbReference type="ARBA" id="ARBA00004123"/>
    </source>
</evidence>
<evidence type="ECO:0000256" key="3">
    <source>
        <dbReference type="ARBA" id="ARBA00004240"/>
    </source>
</evidence>
<keyword evidence="6" id="KW-0050">Antiport</keyword>
<keyword evidence="26" id="KW-1185">Reference proteome</keyword>
<evidence type="ECO:0000256" key="10">
    <source>
        <dbReference type="ARBA" id="ARBA00022906"/>
    </source>
</evidence>
<feature type="region of interest" description="Disordered" evidence="22">
    <location>
        <begin position="59"/>
        <end position="97"/>
    </location>
</feature>
<keyword evidence="14" id="KW-0496">Mitochondrion</keyword>
<evidence type="ECO:0000256" key="7">
    <source>
        <dbReference type="ARBA" id="ARBA00022692"/>
    </source>
</evidence>
<evidence type="ECO:0000256" key="8">
    <source>
        <dbReference type="ARBA" id="ARBA00022824"/>
    </source>
</evidence>
<dbReference type="AlphaFoldDB" id="A0A1W0WZB9"/>
<dbReference type="PANTHER" id="PTHR13414">
    <property type="entry name" value="HUEL-CATION TRANSPORTER"/>
    <property type="match status" value="1"/>
</dbReference>
<dbReference type="CDD" id="cd21078">
    <property type="entry name" value="NTD_ZNT9"/>
    <property type="match status" value="1"/>
</dbReference>
<feature type="transmembrane region" description="Helical" evidence="23">
    <location>
        <begin position="422"/>
        <end position="440"/>
    </location>
</feature>
<dbReference type="InterPro" id="IPR002524">
    <property type="entry name" value="Cation_efflux"/>
</dbReference>
<protein>
    <recommendedName>
        <fullName evidence="19">Proton-coupled zinc antiporter SLC30A9, mitochondrial</fullName>
    </recommendedName>
    <alternativeName>
        <fullName evidence="18">Solute carrier family 30 member 9</fullName>
    </alternativeName>
    <alternativeName>
        <fullName evidence="20">Zinc transporter 9</fullName>
    </alternativeName>
</protein>
<comment type="caution">
    <text evidence="25">The sequence shown here is derived from an EMBL/GenBank/DDBJ whole genome shotgun (WGS) entry which is preliminary data.</text>
</comment>
<evidence type="ECO:0000256" key="14">
    <source>
        <dbReference type="ARBA" id="ARBA00023128"/>
    </source>
</evidence>
<keyword evidence="15 23" id="KW-0472">Membrane</keyword>